<keyword evidence="4" id="KW-0347">Helicase</keyword>
<proteinExistence type="predicted"/>
<dbReference type="AlphaFoldDB" id="A0A8S1XLD2"/>
<keyword evidence="2" id="KW-0547">Nucleotide-binding</keyword>
<dbReference type="GO" id="GO:0003724">
    <property type="term" value="F:RNA helicase activity"/>
    <property type="evidence" value="ECO:0007669"/>
    <property type="project" value="UniProtKB-EC"/>
</dbReference>
<evidence type="ECO:0000256" key="7">
    <source>
        <dbReference type="ARBA" id="ARBA00047984"/>
    </source>
</evidence>
<keyword evidence="3" id="KW-0378">Hydrolase</keyword>
<organism evidence="10 13">
    <name type="scientific">Paramecium pentaurelia</name>
    <dbReference type="NCBI Taxonomy" id="43138"/>
    <lineage>
        <taxon>Eukaryota</taxon>
        <taxon>Sar</taxon>
        <taxon>Alveolata</taxon>
        <taxon>Ciliophora</taxon>
        <taxon>Intramacronucleata</taxon>
        <taxon>Oligohymenophorea</taxon>
        <taxon>Peniculida</taxon>
        <taxon>Parameciidae</taxon>
        <taxon>Paramecium</taxon>
    </lineage>
</organism>
<dbReference type="PANTHER" id="PTHR47958">
    <property type="entry name" value="ATP-DEPENDENT RNA HELICASE DBP3"/>
    <property type="match status" value="1"/>
</dbReference>
<dbReference type="GO" id="GO:0005524">
    <property type="term" value="F:ATP binding"/>
    <property type="evidence" value="ECO:0007669"/>
    <property type="project" value="UniProtKB-KW"/>
</dbReference>
<evidence type="ECO:0000313" key="10">
    <source>
        <dbReference type="EMBL" id="CAD8201985.1"/>
    </source>
</evidence>
<sequence>MDKFHLYDNIVYFNEKFINNPLKIFSNRKEMTLEGIKQFFIQIDKEEWKFETLCDIYNTLTITQSIIFCSNREKCIWLANKMIENQFTVVQMHENMSQQERDKIMADFKQGNYRVLVTSDIFGRSIDIELISLIINYDLPKLKELYIHRIGRTSKFGRKSIAINFFIQEDIKMLNEIEQYYQTKIEEMPINFTDFL</sequence>
<evidence type="ECO:0000313" key="13">
    <source>
        <dbReference type="Proteomes" id="UP000689195"/>
    </source>
</evidence>
<dbReference type="CDD" id="cd18787">
    <property type="entry name" value="SF2_C_DEAD"/>
    <property type="match status" value="1"/>
</dbReference>
<gene>
    <name evidence="9" type="ORF">PPENT_87.1.T1290151</name>
    <name evidence="10" type="ORF">PPENT_87.1.T1290152</name>
    <name evidence="11" type="ORF">PPENT_87.1.T2290001</name>
    <name evidence="12" type="ORF">PPENT_87.1.T2290002</name>
</gene>
<dbReference type="EC" id="3.6.4.13" evidence="1"/>
<dbReference type="EMBL" id="CAJJDO010000229">
    <property type="protein sequence ID" value="CAD8214594.1"/>
    <property type="molecule type" value="Genomic_DNA"/>
</dbReference>
<evidence type="ECO:0000256" key="2">
    <source>
        <dbReference type="ARBA" id="ARBA00022741"/>
    </source>
</evidence>
<protein>
    <recommendedName>
        <fullName evidence="1">RNA helicase</fullName>
        <ecNumber evidence="1">3.6.4.13</ecNumber>
    </recommendedName>
</protein>
<dbReference type="InterPro" id="IPR001650">
    <property type="entry name" value="Helicase_C-like"/>
</dbReference>
<evidence type="ECO:0000256" key="4">
    <source>
        <dbReference type="ARBA" id="ARBA00022806"/>
    </source>
</evidence>
<evidence type="ECO:0000313" key="11">
    <source>
        <dbReference type="EMBL" id="CAD8214594.1"/>
    </source>
</evidence>
<evidence type="ECO:0000256" key="6">
    <source>
        <dbReference type="ARBA" id="ARBA00022884"/>
    </source>
</evidence>
<keyword evidence="5" id="KW-0067">ATP-binding</keyword>
<comment type="catalytic activity">
    <reaction evidence="7">
        <text>ATP + H2O = ADP + phosphate + H(+)</text>
        <dbReference type="Rhea" id="RHEA:13065"/>
        <dbReference type="ChEBI" id="CHEBI:15377"/>
        <dbReference type="ChEBI" id="CHEBI:15378"/>
        <dbReference type="ChEBI" id="CHEBI:30616"/>
        <dbReference type="ChEBI" id="CHEBI:43474"/>
        <dbReference type="ChEBI" id="CHEBI:456216"/>
        <dbReference type="EC" id="3.6.4.13"/>
    </reaction>
</comment>
<dbReference type="EMBL" id="CAJJDO010000229">
    <property type="protein sequence ID" value="CAD8214595.1"/>
    <property type="molecule type" value="Genomic_DNA"/>
</dbReference>
<name>A0A8S1XLD2_9CILI</name>
<feature type="domain" description="Helicase C-terminal" evidence="8">
    <location>
        <begin position="35"/>
        <end position="196"/>
    </location>
</feature>
<evidence type="ECO:0000259" key="8">
    <source>
        <dbReference type="PROSITE" id="PS51194"/>
    </source>
</evidence>
<dbReference type="OrthoDB" id="10265785at2759"/>
<evidence type="ECO:0000256" key="5">
    <source>
        <dbReference type="ARBA" id="ARBA00022840"/>
    </source>
</evidence>
<keyword evidence="13" id="KW-1185">Reference proteome</keyword>
<accession>A0A8S1XLD2</accession>
<comment type="caution">
    <text evidence="10">The sequence shown here is derived from an EMBL/GenBank/DDBJ whole genome shotgun (WGS) entry which is preliminary data.</text>
</comment>
<dbReference type="Proteomes" id="UP000689195">
    <property type="component" value="Unassembled WGS sequence"/>
</dbReference>
<dbReference type="EMBL" id="CAJJDO010000129">
    <property type="protein sequence ID" value="CAD8201984.1"/>
    <property type="molecule type" value="Genomic_DNA"/>
</dbReference>
<reference evidence="10" key="1">
    <citation type="submission" date="2021-01" db="EMBL/GenBank/DDBJ databases">
        <authorList>
            <consortium name="Genoscope - CEA"/>
            <person name="William W."/>
        </authorList>
    </citation>
    <scope>NUCLEOTIDE SEQUENCE</scope>
</reference>
<dbReference type="GO" id="GO:0016787">
    <property type="term" value="F:hydrolase activity"/>
    <property type="evidence" value="ECO:0007669"/>
    <property type="project" value="UniProtKB-KW"/>
</dbReference>
<keyword evidence="6" id="KW-0694">RNA-binding</keyword>
<dbReference type="FunFam" id="3.40.50.300:FF:000031">
    <property type="entry name" value="Eukaryotic initiation factor 4A-III"/>
    <property type="match status" value="1"/>
</dbReference>
<dbReference type="PROSITE" id="PS51194">
    <property type="entry name" value="HELICASE_CTER"/>
    <property type="match status" value="1"/>
</dbReference>
<dbReference type="Pfam" id="PF00271">
    <property type="entry name" value="Helicase_C"/>
    <property type="match status" value="1"/>
</dbReference>
<dbReference type="GO" id="GO:0003723">
    <property type="term" value="F:RNA binding"/>
    <property type="evidence" value="ECO:0007669"/>
    <property type="project" value="UniProtKB-KW"/>
</dbReference>
<evidence type="ECO:0000256" key="3">
    <source>
        <dbReference type="ARBA" id="ARBA00022801"/>
    </source>
</evidence>
<evidence type="ECO:0000313" key="12">
    <source>
        <dbReference type="EMBL" id="CAD8214595.1"/>
    </source>
</evidence>
<evidence type="ECO:0000256" key="1">
    <source>
        <dbReference type="ARBA" id="ARBA00012552"/>
    </source>
</evidence>
<dbReference type="EMBL" id="CAJJDO010000129">
    <property type="protein sequence ID" value="CAD8201985.1"/>
    <property type="molecule type" value="Genomic_DNA"/>
</dbReference>
<evidence type="ECO:0000313" key="9">
    <source>
        <dbReference type="EMBL" id="CAD8201984.1"/>
    </source>
</evidence>
<dbReference type="SMART" id="SM00490">
    <property type="entry name" value="HELICc"/>
    <property type="match status" value="1"/>
</dbReference>